<protein>
    <recommendedName>
        <fullName evidence="4">Outer membrane protein beta-barrel domain-containing protein</fullName>
    </recommendedName>
</protein>
<feature type="chain" id="PRO_5012422413" description="Outer membrane protein beta-barrel domain-containing protein" evidence="1">
    <location>
        <begin position="22"/>
        <end position="201"/>
    </location>
</feature>
<keyword evidence="1" id="KW-0732">Signal</keyword>
<evidence type="ECO:0008006" key="4">
    <source>
        <dbReference type="Google" id="ProtNLM"/>
    </source>
</evidence>
<dbReference type="EMBL" id="CP022384">
    <property type="protein sequence ID" value="ATA82477.1"/>
    <property type="molecule type" value="Genomic_DNA"/>
</dbReference>
<dbReference type="KEGG" id="clk:CGC53_09025"/>
<evidence type="ECO:0000313" key="2">
    <source>
        <dbReference type="EMBL" id="ATA82477.1"/>
    </source>
</evidence>
<keyword evidence="3" id="KW-1185">Reference proteome</keyword>
<gene>
    <name evidence="2" type="ORF">CGC53_09025</name>
</gene>
<evidence type="ECO:0000256" key="1">
    <source>
        <dbReference type="SAM" id="SignalP"/>
    </source>
</evidence>
<dbReference type="AlphaFoldDB" id="A0A250FEM7"/>
<accession>A0A250FEM7</accession>
<reference evidence="3" key="1">
    <citation type="submission" date="2017-06" db="EMBL/GenBank/DDBJ databases">
        <title>Capnocytophaga spp. assemblies.</title>
        <authorList>
            <person name="Gulvik C.A."/>
        </authorList>
    </citation>
    <scope>NUCLEOTIDE SEQUENCE [LARGE SCALE GENOMIC DNA]</scope>
    <source>
        <strain evidence="3">H6253</strain>
    </source>
</reference>
<proteinExistence type="predicted"/>
<sequence>MKLMKYFICTLLCVCSWGLSAQEDNTFLSKWGIEFGASVGRAQLTGNELALNGMTSNGNWLVSYYATERVRFQTGITMSFFSNGSLTADNYYNTNATFIGIPVKIVFSKIEIAPKKAAIVLGIGVQANKAINYQLETKDFSKSTSSGSVFLGVPMSLGVESKLSDNYTLGFYLSTQVVTKSYKNYRLQNNGLLRVAVSYRL</sequence>
<feature type="signal peptide" evidence="1">
    <location>
        <begin position="1"/>
        <end position="21"/>
    </location>
</feature>
<name>A0A250FEM7_9FLAO</name>
<dbReference type="Proteomes" id="UP000217276">
    <property type="component" value="Chromosome"/>
</dbReference>
<organism evidence="2 3">
    <name type="scientific">Capnocytophaga leadbetteri</name>
    <dbReference type="NCBI Taxonomy" id="327575"/>
    <lineage>
        <taxon>Bacteria</taxon>
        <taxon>Pseudomonadati</taxon>
        <taxon>Bacteroidota</taxon>
        <taxon>Flavobacteriia</taxon>
        <taxon>Flavobacteriales</taxon>
        <taxon>Flavobacteriaceae</taxon>
        <taxon>Capnocytophaga</taxon>
    </lineage>
</organism>
<evidence type="ECO:0000313" key="3">
    <source>
        <dbReference type="Proteomes" id="UP000217276"/>
    </source>
</evidence>